<name>A0ABN9UGX0_9DINO</name>
<feature type="region of interest" description="Disordered" evidence="1">
    <location>
        <begin position="1"/>
        <end position="45"/>
    </location>
</feature>
<protein>
    <submittedName>
        <fullName evidence="2">Uncharacterized protein</fullName>
    </submittedName>
</protein>
<organism evidence="2 3">
    <name type="scientific">Prorocentrum cordatum</name>
    <dbReference type="NCBI Taxonomy" id="2364126"/>
    <lineage>
        <taxon>Eukaryota</taxon>
        <taxon>Sar</taxon>
        <taxon>Alveolata</taxon>
        <taxon>Dinophyceae</taxon>
        <taxon>Prorocentrales</taxon>
        <taxon>Prorocentraceae</taxon>
        <taxon>Prorocentrum</taxon>
    </lineage>
</organism>
<evidence type="ECO:0000313" key="3">
    <source>
        <dbReference type="Proteomes" id="UP001189429"/>
    </source>
</evidence>
<feature type="region of interest" description="Disordered" evidence="1">
    <location>
        <begin position="65"/>
        <end position="93"/>
    </location>
</feature>
<evidence type="ECO:0000313" key="2">
    <source>
        <dbReference type="EMBL" id="CAK0858894.1"/>
    </source>
</evidence>
<gene>
    <name evidence="2" type="ORF">PCOR1329_LOCUS48457</name>
</gene>
<reference evidence="2" key="1">
    <citation type="submission" date="2023-10" db="EMBL/GenBank/DDBJ databases">
        <authorList>
            <person name="Chen Y."/>
            <person name="Shah S."/>
            <person name="Dougan E. K."/>
            <person name="Thang M."/>
            <person name="Chan C."/>
        </authorList>
    </citation>
    <scope>NUCLEOTIDE SEQUENCE [LARGE SCALE GENOMIC DNA]</scope>
</reference>
<dbReference type="Proteomes" id="UP001189429">
    <property type="component" value="Unassembled WGS sequence"/>
</dbReference>
<feature type="compositionally biased region" description="Pro residues" evidence="1">
    <location>
        <begin position="16"/>
        <end position="26"/>
    </location>
</feature>
<sequence>MEPGAGRARRSTALSPRPPSAAPAPSPRRQAWGPPGRRRAWSGTPATRRLQAALGPQALAQLRLAKPTPGQQQQQQRPGIQVPQMDGGTGGTPAVVASCATWCSG</sequence>
<proteinExistence type="predicted"/>
<dbReference type="EMBL" id="CAUYUJ010015850">
    <property type="protein sequence ID" value="CAK0858894.1"/>
    <property type="molecule type" value="Genomic_DNA"/>
</dbReference>
<feature type="compositionally biased region" description="Low complexity" evidence="1">
    <location>
        <begin position="65"/>
        <end position="84"/>
    </location>
</feature>
<comment type="caution">
    <text evidence="2">The sequence shown here is derived from an EMBL/GenBank/DDBJ whole genome shotgun (WGS) entry which is preliminary data.</text>
</comment>
<keyword evidence="3" id="KW-1185">Reference proteome</keyword>
<evidence type="ECO:0000256" key="1">
    <source>
        <dbReference type="SAM" id="MobiDB-lite"/>
    </source>
</evidence>
<accession>A0ABN9UGX0</accession>